<keyword evidence="3" id="KW-1185">Reference proteome</keyword>
<dbReference type="Pfam" id="PF15277">
    <property type="entry name" value="Sec3-PIP2_bind"/>
    <property type="match status" value="1"/>
</dbReference>
<dbReference type="GO" id="GO:0005886">
    <property type="term" value="C:plasma membrane"/>
    <property type="evidence" value="ECO:0007669"/>
    <property type="project" value="TreeGrafter"/>
</dbReference>
<dbReference type="GO" id="GO:0006893">
    <property type="term" value="P:Golgi to plasma membrane transport"/>
    <property type="evidence" value="ECO:0007669"/>
    <property type="project" value="TreeGrafter"/>
</dbReference>
<dbReference type="PANTHER" id="PTHR16092">
    <property type="entry name" value="SEC3/SYNTAXIN-RELATED"/>
    <property type="match status" value="1"/>
</dbReference>
<gene>
    <name evidence="2" type="ORF">MTR67_050409</name>
</gene>
<evidence type="ECO:0000259" key="1">
    <source>
        <dbReference type="Pfam" id="PF15277"/>
    </source>
</evidence>
<dbReference type="InterPro" id="IPR028258">
    <property type="entry name" value="Sec3-PIP2_bind"/>
</dbReference>
<dbReference type="GO" id="GO:0000145">
    <property type="term" value="C:exocyst"/>
    <property type="evidence" value="ECO:0007669"/>
    <property type="project" value="TreeGrafter"/>
</dbReference>
<accession>A0AAF0V4F3</accession>
<dbReference type="Proteomes" id="UP001234989">
    <property type="component" value="Chromosome 12"/>
</dbReference>
<evidence type="ECO:0000313" key="3">
    <source>
        <dbReference type="Proteomes" id="UP001234989"/>
    </source>
</evidence>
<dbReference type="PANTHER" id="PTHR16092:SF14">
    <property type="entry name" value="EXOCYST COMPLEX COMPONENT 1 ISOFORM X1"/>
    <property type="match status" value="1"/>
</dbReference>
<protein>
    <recommendedName>
        <fullName evidence="1">Exocyst complex component Sec3 PIP2-binding N-terminal domain-containing protein</fullName>
    </recommendedName>
</protein>
<dbReference type="GO" id="GO:0005546">
    <property type="term" value="F:phosphatidylinositol-4,5-bisphosphate binding"/>
    <property type="evidence" value="ECO:0007669"/>
    <property type="project" value="TreeGrafter"/>
</dbReference>
<organism evidence="2 3">
    <name type="scientific">Solanum verrucosum</name>
    <dbReference type="NCBI Taxonomy" id="315347"/>
    <lineage>
        <taxon>Eukaryota</taxon>
        <taxon>Viridiplantae</taxon>
        <taxon>Streptophyta</taxon>
        <taxon>Embryophyta</taxon>
        <taxon>Tracheophyta</taxon>
        <taxon>Spermatophyta</taxon>
        <taxon>Magnoliopsida</taxon>
        <taxon>eudicotyledons</taxon>
        <taxon>Gunneridae</taxon>
        <taxon>Pentapetalae</taxon>
        <taxon>asterids</taxon>
        <taxon>lamiids</taxon>
        <taxon>Solanales</taxon>
        <taxon>Solanaceae</taxon>
        <taxon>Solanoideae</taxon>
        <taxon>Solaneae</taxon>
        <taxon>Solanum</taxon>
    </lineage>
</organism>
<name>A0AAF0V4F3_SOLVR</name>
<sequence length="170" mass="19299">MMRGLCSKSKRQSVPCFIFEVTTNWGRPAKLYKLKHLSKVEVVTNDPSGCTFMLGFDNLRSQSVAPPQWTMRNVDDRNRVLLWILNICKDVLGRLPKVVGIDVVEMALWAKENTPTFTKQHTNLQDGPVSAAVEEREMKVTVERELVSQAEEEDMEALLGTYVTSLPLLF</sequence>
<feature type="domain" description="Exocyst complex component Sec3 PIP2-binding N-terminal" evidence="1">
    <location>
        <begin position="29"/>
        <end position="89"/>
    </location>
</feature>
<dbReference type="EMBL" id="CP133623">
    <property type="protein sequence ID" value="WMV57024.1"/>
    <property type="molecule type" value="Genomic_DNA"/>
</dbReference>
<proteinExistence type="predicted"/>
<dbReference type="AlphaFoldDB" id="A0AAF0V4F3"/>
<evidence type="ECO:0000313" key="2">
    <source>
        <dbReference type="EMBL" id="WMV57024.1"/>
    </source>
</evidence>
<dbReference type="GO" id="GO:0006887">
    <property type="term" value="P:exocytosis"/>
    <property type="evidence" value="ECO:0007669"/>
    <property type="project" value="TreeGrafter"/>
</dbReference>
<reference evidence="2" key="1">
    <citation type="submission" date="2023-08" db="EMBL/GenBank/DDBJ databases">
        <title>A de novo genome assembly of Solanum verrucosum Schlechtendal, a Mexican diploid species geographically isolated from the other diploid A-genome species in potato relatives.</title>
        <authorList>
            <person name="Hosaka K."/>
        </authorList>
    </citation>
    <scope>NUCLEOTIDE SEQUENCE</scope>
    <source>
        <tissue evidence="2">Young leaves</tissue>
    </source>
</reference>